<name>A0A8J7WSH6_9ACTN</name>
<evidence type="ECO:0000313" key="2">
    <source>
        <dbReference type="Proteomes" id="UP000677913"/>
    </source>
</evidence>
<dbReference type="EMBL" id="JAGSXH010000109">
    <property type="protein sequence ID" value="MBS2965945.1"/>
    <property type="molecule type" value="Genomic_DNA"/>
</dbReference>
<dbReference type="AlphaFoldDB" id="A0A8J7WSH6"/>
<reference evidence="1" key="1">
    <citation type="submission" date="2021-04" db="EMBL/GenBank/DDBJ databases">
        <title>Genome based classification of Actinospica acidithermotolerans sp. nov., an actinobacterium isolated from an Indonesian hot spring.</title>
        <authorList>
            <person name="Kusuma A.B."/>
            <person name="Putra K.E."/>
            <person name="Nafisah S."/>
            <person name="Loh J."/>
            <person name="Nouioui I."/>
            <person name="Goodfellow M."/>
        </authorList>
    </citation>
    <scope>NUCLEOTIDE SEQUENCE</scope>
    <source>
        <strain evidence="1">DSM 45618</strain>
    </source>
</reference>
<dbReference type="Proteomes" id="UP000677913">
    <property type="component" value="Unassembled WGS sequence"/>
</dbReference>
<accession>A0A8J7WSH6</accession>
<comment type="caution">
    <text evidence="1">The sequence shown here is derived from an EMBL/GenBank/DDBJ whole genome shotgun (WGS) entry which is preliminary data.</text>
</comment>
<gene>
    <name evidence="1" type="ORF">KGA66_23065</name>
</gene>
<sequence>MSTAETPATNADHRPYIETVRVALLLRDIRVGNATFNTGRVRSAAMTLLAPDDDFDEPWHHTFTSAQFVELRWNEEEGWSLLALHPSGAALLPTVWHHGFAVLPPPEKVCTWLALLLTMPGVCGSREDGPYRTHQKHDPVFEAALAAYAL</sequence>
<evidence type="ECO:0000313" key="1">
    <source>
        <dbReference type="EMBL" id="MBS2965945.1"/>
    </source>
</evidence>
<proteinExistence type="predicted"/>
<organism evidence="1 2">
    <name type="scientific">Actinocrinis puniceicyclus</name>
    <dbReference type="NCBI Taxonomy" id="977794"/>
    <lineage>
        <taxon>Bacteria</taxon>
        <taxon>Bacillati</taxon>
        <taxon>Actinomycetota</taxon>
        <taxon>Actinomycetes</taxon>
        <taxon>Catenulisporales</taxon>
        <taxon>Actinospicaceae</taxon>
        <taxon>Actinocrinis</taxon>
    </lineage>
</organism>
<protein>
    <submittedName>
        <fullName evidence="1">Uncharacterized protein</fullName>
    </submittedName>
</protein>
<dbReference type="RefSeq" id="WP_211470535.1">
    <property type="nucleotide sequence ID" value="NZ_JAGSXH010000109.1"/>
</dbReference>
<keyword evidence="2" id="KW-1185">Reference proteome</keyword>